<organism evidence="20 21">
    <name type="scientific">candidate division CPR3 bacterium 4484_211</name>
    <dbReference type="NCBI Taxonomy" id="1968527"/>
    <lineage>
        <taxon>Bacteria</taxon>
        <taxon>Bacteria division CPR3</taxon>
    </lineage>
</organism>
<reference evidence="21" key="1">
    <citation type="submission" date="2017-03" db="EMBL/GenBank/DDBJ databases">
        <title>Novel pathways for hydrocarbon cycling and metabolic interdependencies in hydrothermal sediment communities.</title>
        <authorList>
            <person name="Dombrowski N."/>
            <person name="Seitz K."/>
            <person name="Teske A."/>
            <person name="Baker B."/>
        </authorList>
    </citation>
    <scope>NUCLEOTIDE SEQUENCE [LARGE SCALE GENOMIC DNA]</scope>
</reference>
<dbReference type="AlphaFoldDB" id="A0A1W9NY33"/>
<dbReference type="InterPro" id="IPR000829">
    <property type="entry name" value="DAGK"/>
</dbReference>
<evidence type="ECO:0000256" key="7">
    <source>
        <dbReference type="ARBA" id="ARBA00022741"/>
    </source>
</evidence>
<dbReference type="EMBL" id="MZGJ01000009">
    <property type="protein sequence ID" value="OQX51071.1"/>
    <property type="molecule type" value="Genomic_DNA"/>
</dbReference>
<comment type="similarity">
    <text evidence="2">Belongs to the bacterial diacylglycerol kinase family.</text>
</comment>
<keyword evidence="3" id="KW-1003">Cell membrane</keyword>
<keyword evidence="4" id="KW-0444">Lipid biosynthesis</keyword>
<evidence type="ECO:0000256" key="11">
    <source>
        <dbReference type="ARBA" id="ARBA00023098"/>
    </source>
</evidence>
<keyword evidence="11" id="KW-0443">Lipid metabolism</keyword>
<name>A0A1W9NY33_UNCC3</name>
<evidence type="ECO:0000256" key="8">
    <source>
        <dbReference type="ARBA" id="ARBA00022777"/>
    </source>
</evidence>
<protein>
    <recommendedName>
        <fullName evidence="22">Diacylglycerol kinase</fullName>
    </recommendedName>
</protein>
<evidence type="ECO:0000256" key="18">
    <source>
        <dbReference type="PIRSR" id="PIRSR600829-4"/>
    </source>
</evidence>
<comment type="cofactor">
    <cofactor evidence="18">
        <name>Mg(2+)</name>
        <dbReference type="ChEBI" id="CHEBI:18420"/>
    </cofactor>
    <text evidence="18">Mn(2+), Zn(2+), Cd(2+) and Co(2+) support activity to lesser extents.</text>
</comment>
<sequence>MPLKHLKDHAKSYKYATDGIIHTLRTQSNIWVQIPVGIVVLLAAWFFEVEMWEWVVLILTISLVLAAELFNTAVEAMMNVVKREFDMEVKIAKDVAAGAVLVAAAASVVVGLIIFGSRIFF</sequence>
<evidence type="ECO:0000256" key="3">
    <source>
        <dbReference type="ARBA" id="ARBA00022475"/>
    </source>
</evidence>
<feature type="transmembrane region" description="Helical" evidence="19">
    <location>
        <begin position="54"/>
        <end position="74"/>
    </location>
</feature>
<keyword evidence="14" id="KW-1208">Phospholipid metabolism</keyword>
<evidence type="ECO:0000313" key="20">
    <source>
        <dbReference type="EMBL" id="OQX51071.1"/>
    </source>
</evidence>
<dbReference type="PANTHER" id="PTHR34299">
    <property type="entry name" value="DIACYLGLYCEROL KINASE"/>
    <property type="match status" value="1"/>
</dbReference>
<keyword evidence="9 17" id="KW-0067">ATP-binding</keyword>
<feature type="binding site" evidence="17">
    <location>
        <position position="15"/>
    </location>
    <ligand>
        <name>ATP</name>
        <dbReference type="ChEBI" id="CHEBI:30616"/>
    </ligand>
</feature>
<dbReference type="PANTHER" id="PTHR34299:SF1">
    <property type="entry name" value="DIACYLGLYCEROL KINASE"/>
    <property type="match status" value="1"/>
</dbReference>
<keyword evidence="7 17" id="KW-0547">Nucleotide-binding</keyword>
<evidence type="ECO:0000256" key="10">
    <source>
        <dbReference type="ARBA" id="ARBA00022989"/>
    </source>
</evidence>
<evidence type="ECO:0008006" key="22">
    <source>
        <dbReference type="Google" id="ProtNLM"/>
    </source>
</evidence>
<dbReference type="Proteomes" id="UP000192520">
    <property type="component" value="Unassembled WGS sequence"/>
</dbReference>
<evidence type="ECO:0000256" key="19">
    <source>
        <dbReference type="SAM" id="Phobius"/>
    </source>
</evidence>
<feature type="active site" description="Proton acceptor" evidence="15">
    <location>
        <position position="68"/>
    </location>
</feature>
<evidence type="ECO:0000256" key="2">
    <source>
        <dbReference type="ARBA" id="ARBA00005967"/>
    </source>
</evidence>
<feature type="binding site" evidence="16">
    <location>
        <position position="68"/>
    </location>
    <ligand>
        <name>substrate</name>
    </ligand>
</feature>
<dbReference type="GO" id="GO:0005524">
    <property type="term" value="F:ATP binding"/>
    <property type="evidence" value="ECO:0007669"/>
    <property type="project" value="UniProtKB-KW"/>
</dbReference>
<dbReference type="CDD" id="cd14265">
    <property type="entry name" value="UDPK_IM_like"/>
    <property type="match status" value="1"/>
</dbReference>
<evidence type="ECO:0000256" key="6">
    <source>
        <dbReference type="ARBA" id="ARBA00022692"/>
    </source>
</evidence>
<dbReference type="Gene3D" id="1.10.287.3610">
    <property type="match status" value="1"/>
</dbReference>
<keyword evidence="10 19" id="KW-1133">Transmembrane helix</keyword>
<evidence type="ECO:0000256" key="5">
    <source>
        <dbReference type="ARBA" id="ARBA00022679"/>
    </source>
</evidence>
<keyword evidence="5" id="KW-0808">Transferase</keyword>
<keyword evidence="18" id="KW-0460">Magnesium</keyword>
<feature type="transmembrane region" description="Helical" evidence="19">
    <location>
        <begin position="30"/>
        <end position="48"/>
    </location>
</feature>
<dbReference type="STRING" id="1968527.B5M47_02130"/>
<evidence type="ECO:0000256" key="16">
    <source>
        <dbReference type="PIRSR" id="PIRSR600829-2"/>
    </source>
</evidence>
<feature type="binding site" evidence="17">
    <location>
        <position position="75"/>
    </location>
    <ligand>
        <name>ATP</name>
        <dbReference type="ChEBI" id="CHEBI:30616"/>
    </ligand>
</feature>
<evidence type="ECO:0000256" key="1">
    <source>
        <dbReference type="ARBA" id="ARBA00004651"/>
    </source>
</evidence>
<feature type="transmembrane region" description="Helical" evidence="19">
    <location>
        <begin position="95"/>
        <end position="120"/>
    </location>
</feature>
<keyword evidence="8" id="KW-0418">Kinase</keyword>
<proteinExistence type="inferred from homology"/>
<dbReference type="GO" id="GO:0046872">
    <property type="term" value="F:metal ion binding"/>
    <property type="evidence" value="ECO:0007669"/>
    <property type="project" value="UniProtKB-KW"/>
</dbReference>
<dbReference type="GO" id="GO:0005886">
    <property type="term" value="C:plasma membrane"/>
    <property type="evidence" value="ECO:0007669"/>
    <property type="project" value="UniProtKB-SubCell"/>
</dbReference>
<comment type="caution">
    <text evidence="20">The sequence shown here is derived from an EMBL/GenBank/DDBJ whole genome shotgun (WGS) entry which is preliminary data.</text>
</comment>
<keyword evidence="13" id="KW-0594">Phospholipid biosynthesis</keyword>
<dbReference type="InterPro" id="IPR036945">
    <property type="entry name" value="DAGK_sf"/>
</dbReference>
<evidence type="ECO:0000256" key="12">
    <source>
        <dbReference type="ARBA" id="ARBA00023136"/>
    </source>
</evidence>
<evidence type="ECO:0000256" key="17">
    <source>
        <dbReference type="PIRSR" id="PIRSR600829-3"/>
    </source>
</evidence>
<evidence type="ECO:0000256" key="4">
    <source>
        <dbReference type="ARBA" id="ARBA00022516"/>
    </source>
</evidence>
<evidence type="ECO:0000256" key="15">
    <source>
        <dbReference type="PIRSR" id="PIRSR600829-1"/>
    </source>
</evidence>
<dbReference type="Pfam" id="PF01219">
    <property type="entry name" value="DAGK_prokar"/>
    <property type="match status" value="1"/>
</dbReference>
<evidence type="ECO:0000256" key="9">
    <source>
        <dbReference type="ARBA" id="ARBA00022840"/>
    </source>
</evidence>
<dbReference type="InterPro" id="IPR033717">
    <property type="entry name" value="UDPK"/>
</dbReference>
<keyword evidence="18" id="KW-0479">Metal-binding</keyword>
<gene>
    <name evidence="20" type="ORF">B5M47_02130</name>
</gene>
<evidence type="ECO:0000256" key="14">
    <source>
        <dbReference type="ARBA" id="ARBA00023264"/>
    </source>
</evidence>
<accession>A0A1W9NY33</accession>
<dbReference type="GO" id="GO:0008654">
    <property type="term" value="P:phospholipid biosynthetic process"/>
    <property type="evidence" value="ECO:0007669"/>
    <property type="project" value="UniProtKB-KW"/>
</dbReference>
<dbReference type="GO" id="GO:0016301">
    <property type="term" value="F:kinase activity"/>
    <property type="evidence" value="ECO:0007669"/>
    <property type="project" value="UniProtKB-KW"/>
</dbReference>
<comment type="subcellular location">
    <subcellularLocation>
        <location evidence="1">Cell membrane</location>
        <topology evidence="1">Multi-pass membrane protein</topology>
    </subcellularLocation>
</comment>
<feature type="binding site" evidence="17">
    <location>
        <begin position="93"/>
        <end position="94"/>
    </location>
    <ligand>
        <name>ATP</name>
        <dbReference type="ChEBI" id="CHEBI:30616"/>
    </ligand>
</feature>
<evidence type="ECO:0000313" key="21">
    <source>
        <dbReference type="Proteomes" id="UP000192520"/>
    </source>
</evidence>
<evidence type="ECO:0000256" key="13">
    <source>
        <dbReference type="ARBA" id="ARBA00023209"/>
    </source>
</evidence>
<keyword evidence="12 19" id="KW-0472">Membrane</keyword>
<keyword evidence="6 19" id="KW-0812">Transmembrane</keyword>
<feature type="binding site" evidence="18">
    <location>
        <position position="75"/>
    </location>
    <ligand>
        <name>a divalent metal cation</name>
        <dbReference type="ChEBI" id="CHEBI:60240"/>
    </ligand>
</feature>